<feature type="transmembrane region" description="Helical" evidence="1">
    <location>
        <begin position="103"/>
        <end position="124"/>
    </location>
</feature>
<protein>
    <submittedName>
        <fullName evidence="2">Uncharacterized protein</fullName>
    </submittedName>
</protein>
<sequence>MLGVRKALYFGFFAASGATFGWFSWIAAGILLAKTREVWISALVGGLLGVAIDALLRYRRTTRARQEDEPVIGFPVLTVLLSASGTFVAAASENALGELIKEVRWPFLFSVTTFFVGGLAVLALTELLRFLGKRLDEDTAEDEVVPMLMLKGFLLVLGSLLMAAPVSLANLLAGSDAAYPSLVSWWMLIGIVAGVAVLTARYSPWFAIVASAITLGVIAVFFALAGLGPTEELERTVPVSVPKFGSLIAGITQGLLEVPDVPAQTWTAAQAQLRAGASGELIEPEIPPFVSGPLSFIAGCDRIPAQPSVFAPDTYLTRKHALCGKIEATTNAEWTRSLIVVGFFCAALVWATRLERRWRPADYERHPIRGYDRALLGVLLLGLLAGLLTLRLGGY</sequence>
<feature type="transmembrane region" description="Helical" evidence="1">
    <location>
        <begin position="70"/>
        <end position="91"/>
    </location>
</feature>
<organism evidence="2 3">
    <name type="scientific">Nonomuraea mangrovi</name>
    <dbReference type="NCBI Taxonomy" id="2316207"/>
    <lineage>
        <taxon>Bacteria</taxon>
        <taxon>Bacillati</taxon>
        <taxon>Actinomycetota</taxon>
        <taxon>Actinomycetes</taxon>
        <taxon>Streptosporangiales</taxon>
        <taxon>Streptosporangiaceae</taxon>
        <taxon>Nonomuraea</taxon>
    </lineage>
</organism>
<dbReference type="EMBL" id="JBHUFV010000068">
    <property type="protein sequence ID" value="MFD1938684.1"/>
    <property type="molecule type" value="Genomic_DNA"/>
</dbReference>
<keyword evidence="1" id="KW-0472">Membrane</keyword>
<comment type="caution">
    <text evidence="2">The sequence shown here is derived from an EMBL/GenBank/DDBJ whole genome shotgun (WGS) entry which is preliminary data.</text>
</comment>
<evidence type="ECO:0000313" key="3">
    <source>
        <dbReference type="Proteomes" id="UP001597368"/>
    </source>
</evidence>
<keyword evidence="1" id="KW-1133">Transmembrane helix</keyword>
<accession>A0ABW4TE91</accession>
<feature type="transmembrane region" description="Helical" evidence="1">
    <location>
        <begin position="153"/>
        <end position="173"/>
    </location>
</feature>
<feature type="transmembrane region" description="Helical" evidence="1">
    <location>
        <begin position="334"/>
        <end position="353"/>
    </location>
</feature>
<proteinExistence type="predicted"/>
<feature type="transmembrane region" description="Helical" evidence="1">
    <location>
        <begin position="38"/>
        <end position="58"/>
    </location>
</feature>
<dbReference type="Proteomes" id="UP001597368">
    <property type="component" value="Unassembled WGS sequence"/>
</dbReference>
<feature type="transmembrane region" description="Helical" evidence="1">
    <location>
        <begin position="179"/>
        <end position="198"/>
    </location>
</feature>
<feature type="transmembrane region" description="Helical" evidence="1">
    <location>
        <begin position="374"/>
        <end position="393"/>
    </location>
</feature>
<evidence type="ECO:0000313" key="2">
    <source>
        <dbReference type="EMBL" id="MFD1938684.1"/>
    </source>
</evidence>
<dbReference type="RefSeq" id="WP_379580768.1">
    <property type="nucleotide sequence ID" value="NZ_JBHUFV010000068.1"/>
</dbReference>
<feature type="transmembrane region" description="Helical" evidence="1">
    <location>
        <begin position="205"/>
        <end position="227"/>
    </location>
</feature>
<gene>
    <name evidence="2" type="ORF">ACFSKW_45185</name>
</gene>
<name>A0ABW4TE91_9ACTN</name>
<feature type="transmembrane region" description="Helical" evidence="1">
    <location>
        <begin position="7"/>
        <end position="32"/>
    </location>
</feature>
<keyword evidence="1" id="KW-0812">Transmembrane</keyword>
<reference evidence="3" key="1">
    <citation type="journal article" date="2019" name="Int. J. Syst. Evol. Microbiol.">
        <title>The Global Catalogue of Microorganisms (GCM) 10K type strain sequencing project: providing services to taxonomists for standard genome sequencing and annotation.</title>
        <authorList>
            <consortium name="The Broad Institute Genomics Platform"/>
            <consortium name="The Broad Institute Genome Sequencing Center for Infectious Disease"/>
            <person name="Wu L."/>
            <person name="Ma J."/>
        </authorList>
    </citation>
    <scope>NUCLEOTIDE SEQUENCE [LARGE SCALE GENOMIC DNA]</scope>
    <source>
        <strain evidence="3">ICMP 6774ER</strain>
    </source>
</reference>
<evidence type="ECO:0000256" key="1">
    <source>
        <dbReference type="SAM" id="Phobius"/>
    </source>
</evidence>
<keyword evidence="3" id="KW-1185">Reference proteome</keyword>